<organism evidence="2 3">
    <name type="scientific">Teratosphaeria nubilosa</name>
    <dbReference type="NCBI Taxonomy" id="161662"/>
    <lineage>
        <taxon>Eukaryota</taxon>
        <taxon>Fungi</taxon>
        <taxon>Dikarya</taxon>
        <taxon>Ascomycota</taxon>
        <taxon>Pezizomycotina</taxon>
        <taxon>Dothideomycetes</taxon>
        <taxon>Dothideomycetidae</taxon>
        <taxon>Mycosphaerellales</taxon>
        <taxon>Teratosphaeriaceae</taxon>
        <taxon>Teratosphaeria</taxon>
    </lineage>
</organism>
<evidence type="ECO:0008006" key="4">
    <source>
        <dbReference type="Google" id="ProtNLM"/>
    </source>
</evidence>
<protein>
    <recommendedName>
        <fullName evidence="4">F-box domain-containing protein</fullName>
    </recommendedName>
</protein>
<dbReference type="EMBL" id="ML995912">
    <property type="protein sequence ID" value="KAF2764701.1"/>
    <property type="molecule type" value="Genomic_DNA"/>
</dbReference>
<dbReference type="Proteomes" id="UP000799436">
    <property type="component" value="Unassembled WGS sequence"/>
</dbReference>
<dbReference type="OrthoDB" id="5311681at2759"/>
<dbReference type="AlphaFoldDB" id="A0A6G1KVN5"/>
<evidence type="ECO:0000313" key="2">
    <source>
        <dbReference type="EMBL" id="KAF2764701.1"/>
    </source>
</evidence>
<name>A0A6G1KVN5_9PEZI</name>
<feature type="non-terminal residue" evidence="2">
    <location>
        <position position="1"/>
    </location>
</feature>
<feature type="compositionally biased region" description="Pro residues" evidence="1">
    <location>
        <begin position="349"/>
        <end position="359"/>
    </location>
</feature>
<gene>
    <name evidence="2" type="ORF">EJ03DRAFT_249984</name>
</gene>
<dbReference type="Gene3D" id="3.80.10.10">
    <property type="entry name" value="Ribonuclease Inhibitor"/>
    <property type="match status" value="1"/>
</dbReference>
<proteinExistence type="predicted"/>
<evidence type="ECO:0000256" key="1">
    <source>
        <dbReference type="SAM" id="MobiDB-lite"/>
    </source>
</evidence>
<feature type="non-terminal residue" evidence="2">
    <location>
        <position position="488"/>
    </location>
</feature>
<sequence length="488" mass="54569">LPLNLIALIVAQIQDPGDLARVCRTSRLLYYMTLPQLYQHVRLHSYDHIRYVHGRPEGFGGGSPFIMALNGFVTNSHAAIVQDFCVYGRWREAGVEDFAKGRVPDNSMMLNILLRAATDKMTRLRSFSWELDSKPLKPLYQGLTTHATLTSLTIKFPSARIPRPTVLIPPIPSLRAFRAIDIDPLCYPDDISLLLSTSPNLRDLRLHFSPRMRQAAEPTLSLQTYFGQCWKANYLPPLRHFALQNFFGHKAEGLDAIFDPETLESATFLDTFGGLEGEGRHVFVDSTWRDLPRDMAVKCRVMRCNEVDELHAELIGRSRGLEGFFVVGARSRGARVGISPEGSAGVDQDPPPLPPPPPSTSTDPSMLALGSTYLSALTTSHGATLRHLLLSPHWALTPSDISNIVRYCPHLTQLGLATNSASPHYLRLLMPFLPKLQALRVLENEFTREYLRVWEERERVEFLGRVLAGREAEGVRVVGVGDVLYVLG</sequence>
<accession>A0A6G1KVN5</accession>
<keyword evidence="3" id="KW-1185">Reference proteome</keyword>
<dbReference type="InterPro" id="IPR032675">
    <property type="entry name" value="LRR_dom_sf"/>
</dbReference>
<dbReference type="SUPFAM" id="SSF52047">
    <property type="entry name" value="RNI-like"/>
    <property type="match status" value="1"/>
</dbReference>
<evidence type="ECO:0000313" key="3">
    <source>
        <dbReference type="Proteomes" id="UP000799436"/>
    </source>
</evidence>
<reference evidence="2" key="1">
    <citation type="journal article" date="2020" name="Stud. Mycol.">
        <title>101 Dothideomycetes genomes: a test case for predicting lifestyles and emergence of pathogens.</title>
        <authorList>
            <person name="Haridas S."/>
            <person name="Albert R."/>
            <person name="Binder M."/>
            <person name="Bloem J."/>
            <person name="Labutti K."/>
            <person name="Salamov A."/>
            <person name="Andreopoulos B."/>
            <person name="Baker S."/>
            <person name="Barry K."/>
            <person name="Bills G."/>
            <person name="Bluhm B."/>
            <person name="Cannon C."/>
            <person name="Castanera R."/>
            <person name="Culley D."/>
            <person name="Daum C."/>
            <person name="Ezra D."/>
            <person name="Gonzalez J."/>
            <person name="Henrissat B."/>
            <person name="Kuo A."/>
            <person name="Liang C."/>
            <person name="Lipzen A."/>
            <person name="Lutzoni F."/>
            <person name="Magnuson J."/>
            <person name="Mondo S."/>
            <person name="Nolan M."/>
            <person name="Ohm R."/>
            <person name="Pangilinan J."/>
            <person name="Park H.-J."/>
            <person name="Ramirez L."/>
            <person name="Alfaro M."/>
            <person name="Sun H."/>
            <person name="Tritt A."/>
            <person name="Yoshinaga Y."/>
            <person name="Zwiers L.-H."/>
            <person name="Turgeon B."/>
            <person name="Goodwin S."/>
            <person name="Spatafora J."/>
            <person name="Crous P."/>
            <person name="Grigoriev I."/>
        </authorList>
    </citation>
    <scope>NUCLEOTIDE SEQUENCE</scope>
    <source>
        <strain evidence="2">CBS 116005</strain>
    </source>
</reference>
<feature type="region of interest" description="Disordered" evidence="1">
    <location>
        <begin position="337"/>
        <end position="363"/>
    </location>
</feature>